<name>A0A2N1NJW3_9GLOM</name>
<reference evidence="1 2" key="1">
    <citation type="submission" date="2016-04" db="EMBL/GenBank/DDBJ databases">
        <title>Genome analyses suggest a sexual origin of heterokaryosis in a supposedly ancient asexual fungus.</title>
        <authorList>
            <person name="Ropars J."/>
            <person name="Sedzielewska K."/>
            <person name="Noel J."/>
            <person name="Charron P."/>
            <person name="Farinelli L."/>
            <person name="Marton T."/>
            <person name="Kruger M."/>
            <person name="Pelin A."/>
            <person name="Brachmann A."/>
            <person name="Corradi N."/>
        </authorList>
    </citation>
    <scope>NUCLEOTIDE SEQUENCE [LARGE SCALE GENOMIC DNA]</scope>
    <source>
        <strain evidence="1 2">C2</strain>
    </source>
</reference>
<reference evidence="1 2" key="2">
    <citation type="submission" date="2017-10" db="EMBL/GenBank/DDBJ databases">
        <title>Extensive intraspecific genome diversity in a model arbuscular mycorrhizal fungus.</title>
        <authorList>
            <person name="Chen E.C.H."/>
            <person name="Morin E."/>
            <person name="Baudet D."/>
            <person name="Noel J."/>
            <person name="Ndikumana S."/>
            <person name="Charron P."/>
            <person name="St-Onge C."/>
            <person name="Giorgi J."/>
            <person name="Grigoriev I.V."/>
            <person name="Roux C."/>
            <person name="Martin F.M."/>
            <person name="Corradi N."/>
        </authorList>
    </citation>
    <scope>NUCLEOTIDE SEQUENCE [LARGE SCALE GENOMIC DNA]</scope>
    <source>
        <strain evidence="1 2">C2</strain>
    </source>
</reference>
<sequence length="58" mass="6717">MPFECPQDVANDFESLLTNTNIVEYDVIIYVGNNKRKIYAHSFVYVQGLNIFVQNSLM</sequence>
<organism evidence="1 2">
    <name type="scientific">Rhizophagus irregularis</name>
    <dbReference type="NCBI Taxonomy" id="588596"/>
    <lineage>
        <taxon>Eukaryota</taxon>
        <taxon>Fungi</taxon>
        <taxon>Fungi incertae sedis</taxon>
        <taxon>Mucoromycota</taxon>
        <taxon>Glomeromycotina</taxon>
        <taxon>Glomeromycetes</taxon>
        <taxon>Glomerales</taxon>
        <taxon>Glomeraceae</taxon>
        <taxon>Rhizophagus</taxon>
    </lineage>
</organism>
<dbReference type="AlphaFoldDB" id="A0A2N1NJW3"/>
<gene>
    <name evidence="1" type="ORF">RhiirC2_739254</name>
</gene>
<dbReference type="EMBL" id="LLXL01000318">
    <property type="protein sequence ID" value="PKK74225.1"/>
    <property type="molecule type" value="Genomic_DNA"/>
</dbReference>
<dbReference type="Proteomes" id="UP000233469">
    <property type="component" value="Unassembled WGS sequence"/>
</dbReference>
<comment type="caution">
    <text evidence="1">The sequence shown here is derived from an EMBL/GenBank/DDBJ whole genome shotgun (WGS) entry which is preliminary data.</text>
</comment>
<evidence type="ECO:0000313" key="2">
    <source>
        <dbReference type="Proteomes" id="UP000233469"/>
    </source>
</evidence>
<accession>A0A2N1NJW3</accession>
<evidence type="ECO:0000313" key="1">
    <source>
        <dbReference type="EMBL" id="PKK74225.1"/>
    </source>
</evidence>
<feature type="non-terminal residue" evidence="1">
    <location>
        <position position="58"/>
    </location>
</feature>
<proteinExistence type="predicted"/>
<protein>
    <submittedName>
        <fullName evidence="1">Uncharacterized protein</fullName>
    </submittedName>
</protein>